<comment type="caution">
    <text evidence="1">The sequence shown here is derived from an EMBL/GenBank/DDBJ whole genome shotgun (WGS) entry which is preliminary data.</text>
</comment>
<accession>A0ABD0LHP0</accession>
<name>A0ABD0LHP0_9CAEN</name>
<dbReference type="Proteomes" id="UP001519460">
    <property type="component" value="Unassembled WGS sequence"/>
</dbReference>
<dbReference type="EMBL" id="JACVVK020000050">
    <property type="protein sequence ID" value="KAK7498504.1"/>
    <property type="molecule type" value="Genomic_DNA"/>
</dbReference>
<feature type="non-terminal residue" evidence="1">
    <location>
        <position position="1"/>
    </location>
</feature>
<evidence type="ECO:0000313" key="2">
    <source>
        <dbReference type="Proteomes" id="UP001519460"/>
    </source>
</evidence>
<sequence>IPLPQGVCSGQGPVTILPWYWILEAASSTGVGKKNNQSANYSCQRGKESDGVMQTTALRSQFSGAFSKGNGDSQLKVLEPWGDYGLDCSPSTISFSIASLYSLPVFSFTYGNFFLRALGDL</sequence>
<dbReference type="AlphaFoldDB" id="A0ABD0LHP0"/>
<reference evidence="1 2" key="1">
    <citation type="journal article" date="2023" name="Sci. Data">
        <title>Genome assembly of the Korean intertidal mud-creeper Batillaria attramentaria.</title>
        <authorList>
            <person name="Patra A.K."/>
            <person name="Ho P.T."/>
            <person name="Jun S."/>
            <person name="Lee S.J."/>
            <person name="Kim Y."/>
            <person name="Won Y.J."/>
        </authorList>
    </citation>
    <scope>NUCLEOTIDE SEQUENCE [LARGE SCALE GENOMIC DNA]</scope>
    <source>
        <strain evidence="1">Wonlab-2016</strain>
    </source>
</reference>
<evidence type="ECO:0000313" key="1">
    <source>
        <dbReference type="EMBL" id="KAK7498504.1"/>
    </source>
</evidence>
<organism evidence="1 2">
    <name type="scientific">Batillaria attramentaria</name>
    <dbReference type="NCBI Taxonomy" id="370345"/>
    <lineage>
        <taxon>Eukaryota</taxon>
        <taxon>Metazoa</taxon>
        <taxon>Spiralia</taxon>
        <taxon>Lophotrochozoa</taxon>
        <taxon>Mollusca</taxon>
        <taxon>Gastropoda</taxon>
        <taxon>Caenogastropoda</taxon>
        <taxon>Sorbeoconcha</taxon>
        <taxon>Cerithioidea</taxon>
        <taxon>Batillariidae</taxon>
        <taxon>Batillaria</taxon>
    </lineage>
</organism>
<proteinExistence type="predicted"/>
<keyword evidence="2" id="KW-1185">Reference proteome</keyword>
<protein>
    <submittedName>
        <fullName evidence="1">Uncharacterized protein</fullName>
    </submittedName>
</protein>
<gene>
    <name evidence="1" type="ORF">BaRGS_00010164</name>
</gene>